<dbReference type="OrthoDB" id="4216082at2"/>
<feature type="compositionally biased region" description="Basic and acidic residues" evidence="1">
    <location>
        <begin position="41"/>
        <end position="52"/>
    </location>
</feature>
<dbReference type="AlphaFoldDB" id="A0A5P2BFB2"/>
<evidence type="ECO:0000313" key="3">
    <source>
        <dbReference type="Proteomes" id="UP000323046"/>
    </source>
</evidence>
<evidence type="ECO:0000256" key="1">
    <source>
        <dbReference type="SAM" id="MobiDB-lite"/>
    </source>
</evidence>
<proteinExistence type="predicted"/>
<protein>
    <recommendedName>
        <fullName evidence="4">Scaffolding protein</fullName>
    </recommendedName>
</protein>
<organism evidence="2 3">
    <name type="scientific">Streptomyces venezuelae</name>
    <dbReference type="NCBI Taxonomy" id="54571"/>
    <lineage>
        <taxon>Bacteria</taxon>
        <taxon>Bacillati</taxon>
        <taxon>Actinomycetota</taxon>
        <taxon>Actinomycetes</taxon>
        <taxon>Kitasatosporales</taxon>
        <taxon>Streptomycetaceae</taxon>
        <taxon>Streptomyces</taxon>
    </lineage>
</organism>
<dbReference type="EMBL" id="CP029193">
    <property type="protein sequence ID" value="QES29192.1"/>
    <property type="molecule type" value="Genomic_DNA"/>
</dbReference>
<feature type="region of interest" description="Disordered" evidence="1">
    <location>
        <begin position="131"/>
        <end position="167"/>
    </location>
</feature>
<gene>
    <name evidence="2" type="ORF">DEJ47_24620</name>
</gene>
<evidence type="ECO:0000313" key="2">
    <source>
        <dbReference type="EMBL" id="QES29192.1"/>
    </source>
</evidence>
<accession>A0A5P2BFB2</accession>
<feature type="region of interest" description="Disordered" evidence="1">
    <location>
        <begin position="1"/>
        <end position="74"/>
    </location>
</feature>
<keyword evidence="3" id="KW-1185">Reference proteome</keyword>
<feature type="compositionally biased region" description="Basic and acidic residues" evidence="1">
    <location>
        <begin position="60"/>
        <end position="74"/>
    </location>
</feature>
<name>A0A5P2BFB2_STRVZ</name>
<dbReference type="Proteomes" id="UP000323046">
    <property type="component" value="Chromosome"/>
</dbReference>
<feature type="compositionally biased region" description="Basic and acidic residues" evidence="1">
    <location>
        <begin position="19"/>
        <end position="29"/>
    </location>
</feature>
<dbReference type="RefSeq" id="WP_150171700.1">
    <property type="nucleotide sequence ID" value="NZ_CP029193.1"/>
</dbReference>
<evidence type="ECO:0008006" key="4">
    <source>
        <dbReference type="Google" id="ProtNLM"/>
    </source>
</evidence>
<reference evidence="2 3" key="1">
    <citation type="submission" date="2018-05" db="EMBL/GenBank/DDBJ databases">
        <title>Streptomyces venezuelae.</title>
        <authorList>
            <person name="Kim W."/>
            <person name="Lee N."/>
            <person name="Cho B.-K."/>
        </authorList>
    </citation>
    <scope>NUCLEOTIDE SEQUENCE [LARGE SCALE GENOMIC DNA]</scope>
    <source>
        <strain evidence="2 3">ATCC 14583</strain>
    </source>
</reference>
<sequence length="167" mass="18392">MPEETPESSTPAPQSGETEQPKGEVEQPAEKTSAQEDELPDWARKELAKVRNEAAGYRTRLRDAETKLSEAKSPEEFETALAEVKARNAELEHTLVVASVARKYDLPEELAGRLRGSTTEELEADAKALQALVSPKVPEGLGGGLDPSEDPDEEMDPRKLARRARRF</sequence>